<dbReference type="AlphaFoldDB" id="A0A9W8MH24"/>
<dbReference type="EMBL" id="JANBPK010000842">
    <property type="protein sequence ID" value="KAJ2930426.1"/>
    <property type="molecule type" value="Genomic_DNA"/>
</dbReference>
<feature type="non-terminal residue" evidence="2">
    <location>
        <position position="92"/>
    </location>
</feature>
<accession>A0A9W8MH24</accession>
<evidence type="ECO:0000313" key="3">
    <source>
        <dbReference type="Proteomes" id="UP001140091"/>
    </source>
</evidence>
<proteinExistence type="predicted"/>
<protein>
    <submittedName>
        <fullName evidence="2">Uncharacterized protein</fullName>
    </submittedName>
</protein>
<dbReference type="Proteomes" id="UP001140091">
    <property type="component" value="Unassembled WGS sequence"/>
</dbReference>
<feature type="region of interest" description="Disordered" evidence="1">
    <location>
        <begin position="1"/>
        <end position="26"/>
    </location>
</feature>
<keyword evidence="3" id="KW-1185">Reference proteome</keyword>
<gene>
    <name evidence="2" type="ORF">H1R20_g6665</name>
</gene>
<evidence type="ECO:0000313" key="2">
    <source>
        <dbReference type="EMBL" id="KAJ2930426.1"/>
    </source>
</evidence>
<sequence>MLCRPIPLQRSRPRPNSERPTPGQPLRDLLNQGIFIIIFTLSFFRERSSNEGVRTTCIDVPPAQTHTWGREHVGSTLEFGQTFVGDIGFATV</sequence>
<evidence type="ECO:0000256" key="1">
    <source>
        <dbReference type="SAM" id="MobiDB-lite"/>
    </source>
</evidence>
<organism evidence="2 3">
    <name type="scientific">Candolleomyces eurysporus</name>
    <dbReference type="NCBI Taxonomy" id="2828524"/>
    <lineage>
        <taxon>Eukaryota</taxon>
        <taxon>Fungi</taxon>
        <taxon>Dikarya</taxon>
        <taxon>Basidiomycota</taxon>
        <taxon>Agaricomycotina</taxon>
        <taxon>Agaricomycetes</taxon>
        <taxon>Agaricomycetidae</taxon>
        <taxon>Agaricales</taxon>
        <taxon>Agaricineae</taxon>
        <taxon>Psathyrellaceae</taxon>
        <taxon>Candolleomyces</taxon>
    </lineage>
</organism>
<comment type="caution">
    <text evidence="2">The sequence shown here is derived from an EMBL/GenBank/DDBJ whole genome shotgun (WGS) entry which is preliminary data.</text>
</comment>
<reference evidence="2" key="1">
    <citation type="submission" date="2022-06" db="EMBL/GenBank/DDBJ databases">
        <title>Genome Sequence of Candolleomyces eurysporus.</title>
        <authorList>
            <person name="Buettner E."/>
        </authorList>
    </citation>
    <scope>NUCLEOTIDE SEQUENCE</scope>
    <source>
        <strain evidence="2">VTCC 930004</strain>
    </source>
</reference>
<name>A0A9W8MH24_9AGAR</name>